<feature type="compositionally biased region" description="Low complexity" evidence="8">
    <location>
        <begin position="1250"/>
        <end position="1260"/>
    </location>
</feature>
<feature type="region of interest" description="Disordered" evidence="8">
    <location>
        <begin position="150"/>
        <end position="319"/>
    </location>
</feature>
<organism evidence="10 11">
    <name type="scientific">Pyxicephalus adspersus</name>
    <name type="common">African bullfrog</name>
    <dbReference type="NCBI Taxonomy" id="30357"/>
    <lineage>
        <taxon>Eukaryota</taxon>
        <taxon>Metazoa</taxon>
        <taxon>Chordata</taxon>
        <taxon>Craniata</taxon>
        <taxon>Vertebrata</taxon>
        <taxon>Euteleostomi</taxon>
        <taxon>Amphibia</taxon>
        <taxon>Batrachia</taxon>
        <taxon>Anura</taxon>
        <taxon>Neobatrachia</taxon>
        <taxon>Ranoidea</taxon>
        <taxon>Pyxicephalidae</taxon>
        <taxon>Pyxicephalinae</taxon>
        <taxon>Pyxicephalus</taxon>
    </lineage>
</organism>
<feature type="coiled-coil region" evidence="7">
    <location>
        <begin position="1126"/>
        <end position="1189"/>
    </location>
</feature>
<feature type="region of interest" description="Disordered" evidence="8">
    <location>
        <begin position="644"/>
        <end position="704"/>
    </location>
</feature>
<evidence type="ECO:0000256" key="7">
    <source>
        <dbReference type="SAM" id="Coils"/>
    </source>
</evidence>
<keyword evidence="11" id="KW-1185">Reference proteome</keyword>
<evidence type="ECO:0000259" key="9">
    <source>
        <dbReference type="PROSITE" id="PS50003"/>
    </source>
</evidence>
<dbReference type="PROSITE" id="PS50003">
    <property type="entry name" value="PH_DOMAIN"/>
    <property type="match status" value="2"/>
</dbReference>
<feature type="domain" description="PH" evidence="9">
    <location>
        <begin position="42"/>
        <end position="148"/>
    </location>
</feature>
<dbReference type="SUPFAM" id="SSF50729">
    <property type="entry name" value="PH domain-like"/>
    <property type="match status" value="2"/>
</dbReference>
<feature type="compositionally biased region" description="Low complexity" evidence="8">
    <location>
        <begin position="205"/>
        <end position="216"/>
    </location>
</feature>
<dbReference type="Pfam" id="PF00169">
    <property type="entry name" value="PH"/>
    <property type="match status" value="2"/>
</dbReference>
<dbReference type="InterPro" id="IPR039597">
    <property type="entry name" value="M-RIP_PH"/>
</dbReference>
<comment type="subcellular location">
    <subcellularLocation>
        <location evidence="1">Cytoplasm</location>
        <location evidence="1">Cytoskeleton</location>
    </subcellularLocation>
</comment>
<gene>
    <name evidence="10" type="ORF">GDO54_015105</name>
</gene>
<dbReference type="Proteomes" id="UP001181693">
    <property type="component" value="Unassembled WGS sequence"/>
</dbReference>
<evidence type="ECO:0000256" key="3">
    <source>
        <dbReference type="ARBA" id="ARBA00022553"/>
    </source>
</evidence>
<accession>A0AAV2ZRI0</accession>
<sequence>MSGKDNPCKKFQANIFNKSKCQNCFKPRESHLLSDEDLNQAKPIYGGWLLLAPEGTDFDNPMHRSRKWQRRFFILYEHGLLRYALDEMPTTLPQGTINMNQCTDVIDAESRTGQKYSLCILTPEEHFIRAENKEIINGWLEMLIVYPKTNKQNQKKKRKVEPPTPQEPGPAKMAATSTGIPSAEKVPATKSTLWQEEAKGKDGQDSSSSGSPLQSPVQMPSSPREPMPDNKGDGGMVNGDRVDGGRKTRVESGYFSLEKTKDLKTEEQPSQSPPSPSTPDAPSRYSVYDAFDKEQDPFSPPGNEHCQQQELEPKTPSGPLFLANKEYALLADVPRARRISHRELFQVEKRRLEQRSRARSPGREEVARLFGQQRRRSLVIEKFEALDIEKAEHMETNCSAPPTSEARQGRSEKRTFPRKRDDTGVSSIPDVSASHMSPYRRAKSLDRRSTESSMTPDLLNFKKGWLTKQYQDGQWKKHWFVLTDQNLRYYRDSVAEEAADLDGEIDLSTCYDVTEYPVQRNYGFQIHTKEGEFILSAMTSGIRRNWIQTIMKHVRPNTAPDVTSSLPEEKTKAPSSFVSSSIQSDKQDSEHSDADGEQKRSRARERRREGRSKTFDWAEFRPIQQALAQERAQAAEALKSISCYDTTDPKSDLGELERERARRREERRKRFESSDSMEEPSSEESSRMEVDKGPTSSDSIDVRPNVQVEIEQRWQQVETTPLREEKQIPIAPLPPSTPKKYPQEDISILLEKQLEQSRKEVSDLLAENLLLQHRLKEALEQHQNAPDGYILQNELADPSSEAWQRLHKVNEDLQNELEAQCKRQEVLSHQIQSLKHSYGEAKDTIRHHEAEILSLQARHNSASAELTMKEQALAKLKADLKLEREKVEEMQEEWKNNELLEKSQKLRELEMEQALQKDYQKESHRLQDKLAGLQAQLETSEQARMLIEERLQMNYEEVLGSYEKEKQQLILSLKETEDRLEEYENKLQEKQQLMEVLQKDKLNANTEASIIVHHLEEQLAENENTIHRLEEHIKELERERDHLKSACEEMAHQLVYSDISSLEARLTLQETECNQLRNLLEESRTELLRIQECLMAKDEELHNVCAVHQKVLEKKDQDINEALIKMAALGSSLEETETKLKAKEETLKTLYSLNSESQVKEIENVYIQLETAKRRIAELEQSLQGEGGDVFGEMARGDSVMEVDGLQSKILQVDQNVLLGKEQDIGAKRQRIRFSSIQCQKYTHADSSEKTWTSSTSSDTSQERSVSEGGPREVSSQYQPSVGSHIESFMSIIRSMETKLYVTEEKLKDVTLQLENEKSNHQETLLGLHNQWEKAEASLKDQLQSSIAQVNSMATRIKEIDREKRDRCNLEKAKKECCCCLEACRNMLKELQNVDAIQLNPSILCSLRTSLSNMIHSLEQNLNLSFEVGCSDFACDDSNSPKEKPCEGFSQKVFEKISFQEKLLYRMAQSLKNMSESSQSVYDSVHSAEKATNILLVEKFAEKVKLEKAFWDRVDQLGRVIVGNTQQAASEDPALSSDSDLLQTLADNTVLKAELNLAIFKTRAYCDSTNAEPSFHEELSHHLKQNAEQLRRISSALMSMPQADFEVALKDLLQTTQQLFSCVHACNLPSVLVHDAVVQAQFCYVACKTRLEYEREATRIREALCQAHSEALTKVHQEYHEILERKENELSEVLRQERDESDIVNAQIKDTERLIVEAEGKFKDTLSQLDSNYKEEIQNLKEQWAERESLLKAEHAEIAAKLHASEQEMEKVERFHREQMSIVEQQFQDQIQELQIVHQNEIRAMEEQYTCSIHQLQDTLDSYQKGHPYTLLPGDPTVLGNGVEGMPSHTDSMKILRGRVLELEAQMNLMREELERKHPEENISSIKEKYQADFENLKATCERGFAAMEETHQKKIEDLQRQHQRELEKLREEKDRLLEEETAATISAIEAMKNAHREELERELEKSQRSQISSLNADVDSLRRQYLEELQSVQRELEVLSEQYSQNCLENAHLAQALEAERQALRQCQRENQELNAHNQELNNRLASEITRLRNLVTGDGEVSPLTQGKDVYELEVLLRVKESEIQYQKQEISSLKDELHTALRDKKYTSDKYKDIYTELSNVKAKAECDISRLKEQLKTATEMLGDTTPETASVSGYDIMKSKSNPDFLKNDRSSINRQLRNIRSKLERFTQGMENLASLVFSKMSENEVSDLYNEPCTFSKSSEHCKAKLADYMSAFQIPELNSQTL</sequence>
<name>A0AAV2ZRI0_PYXAD</name>
<keyword evidence="6" id="KW-0206">Cytoskeleton</keyword>
<comment type="caution">
    <text evidence="10">The sequence shown here is derived from an EMBL/GenBank/DDBJ whole genome shotgun (WGS) entry which is preliminary data.</text>
</comment>
<feature type="region of interest" description="Disordered" evidence="8">
    <location>
        <begin position="1245"/>
        <end position="1281"/>
    </location>
</feature>
<feature type="compositionally biased region" description="Basic and acidic residues" evidence="8">
    <location>
        <begin position="647"/>
        <end position="673"/>
    </location>
</feature>
<dbReference type="SMART" id="SM00233">
    <property type="entry name" value="PH"/>
    <property type="match status" value="2"/>
</dbReference>
<evidence type="ECO:0000313" key="10">
    <source>
        <dbReference type="EMBL" id="DBA19241.1"/>
    </source>
</evidence>
<feature type="compositionally biased region" description="Basic and acidic residues" evidence="8">
    <location>
        <begin position="585"/>
        <end position="613"/>
    </location>
</feature>
<dbReference type="Gene3D" id="2.30.29.30">
    <property type="entry name" value="Pleckstrin-homology domain (PH domain)/Phosphotyrosine-binding domain (PTB)"/>
    <property type="match status" value="2"/>
</dbReference>
<evidence type="ECO:0000256" key="4">
    <source>
        <dbReference type="ARBA" id="ARBA00023054"/>
    </source>
</evidence>
<feature type="domain" description="PH" evidence="9">
    <location>
        <begin position="459"/>
        <end position="555"/>
    </location>
</feature>
<proteinExistence type="predicted"/>
<evidence type="ECO:0000256" key="2">
    <source>
        <dbReference type="ARBA" id="ARBA00022490"/>
    </source>
</evidence>
<dbReference type="GO" id="GO:0015629">
    <property type="term" value="C:actin cytoskeleton"/>
    <property type="evidence" value="ECO:0007669"/>
    <property type="project" value="UniProtKB-ARBA"/>
</dbReference>
<feature type="compositionally biased region" description="Basic and acidic residues" evidence="8">
    <location>
        <begin position="258"/>
        <end position="267"/>
    </location>
</feature>
<feature type="coiled-coil region" evidence="7">
    <location>
        <begin position="810"/>
        <end position="1086"/>
    </location>
</feature>
<evidence type="ECO:0000256" key="5">
    <source>
        <dbReference type="ARBA" id="ARBA00023203"/>
    </source>
</evidence>
<keyword evidence="3" id="KW-0597">Phosphoprotein</keyword>
<evidence type="ECO:0000313" key="11">
    <source>
        <dbReference type="Proteomes" id="UP001181693"/>
    </source>
</evidence>
<protein>
    <recommendedName>
        <fullName evidence="9">PH domain-containing protein</fullName>
    </recommendedName>
</protein>
<feature type="compositionally biased region" description="Polar residues" evidence="8">
    <location>
        <begin position="573"/>
        <end position="584"/>
    </location>
</feature>
<dbReference type="InterPro" id="IPR001849">
    <property type="entry name" value="PH_domain"/>
</dbReference>
<dbReference type="CDD" id="cd13275">
    <property type="entry name" value="PH_M-RIP"/>
    <property type="match status" value="1"/>
</dbReference>
<dbReference type="PANTHER" id="PTHR17271">
    <property type="entry name" value="PLECKSTRIN HOMOLOGY PH DOMAIN-CONTAINING PROTEIN"/>
    <property type="match status" value="1"/>
</dbReference>
<reference evidence="10" key="1">
    <citation type="thesis" date="2020" institute="ProQuest LLC" country="789 East Eisenhower Parkway, Ann Arbor, MI, USA">
        <title>Comparative Genomics and Chromosome Evolution.</title>
        <authorList>
            <person name="Mudd A.B."/>
        </authorList>
    </citation>
    <scope>NUCLEOTIDE SEQUENCE</scope>
    <source>
        <strain evidence="10">1538</strain>
        <tissue evidence="10">Blood</tissue>
    </source>
</reference>
<keyword evidence="4 7" id="KW-0175">Coiled coil</keyword>
<dbReference type="InterPro" id="IPR011993">
    <property type="entry name" value="PH-like_dom_sf"/>
</dbReference>
<dbReference type="InterPro" id="IPR052223">
    <property type="entry name" value="Actin_Cytoskeleton_Reg"/>
</dbReference>
<dbReference type="FunFam" id="2.30.29.30:FF:000133">
    <property type="entry name" value="myosin phosphatase Rho-interacting protein isoform X1"/>
    <property type="match status" value="1"/>
</dbReference>
<feature type="coiled-coil region" evidence="7">
    <location>
        <begin position="2079"/>
        <end position="2145"/>
    </location>
</feature>
<feature type="compositionally biased region" description="Polar residues" evidence="8">
    <location>
        <begin position="396"/>
        <end position="406"/>
    </location>
</feature>
<feature type="region of interest" description="Disordered" evidence="8">
    <location>
        <begin position="393"/>
        <end position="454"/>
    </location>
</feature>
<dbReference type="PANTHER" id="PTHR17271:SF9">
    <property type="entry name" value="MYOSIN PHOSPHATASE RHO-INTERACTING PROTEIN"/>
    <property type="match status" value="1"/>
</dbReference>
<keyword evidence="2" id="KW-0963">Cytoplasm</keyword>
<evidence type="ECO:0000256" key="8">
    <source>
        <dbReference type="SAM" id="MobiDB-lite"/>
    </source>
</evidence>
<feature type="compositionally biased region" description="Basic and acidic residues" evidence="8">
    <location>
        <begin position="407"/>
        <end position="423"/>
    </location>
</feature>
<feature type="coiled-coil region" evidence="7">
    <location>
        <begin position="1909"/>
        <end position="2052"/>
    </location>
</feature>
<feature type="compositionally biased region" description="Basic and acidic residues" evidence="8">
    <location>
        <begin position="240"/>
        <end position="250"/>
    </location>
</feature>
<keyword evidence="5" id="KW-0009">Actin-binding</keyword>
<dbReference type="CDD" id="cd01236">
    <property type="entry name" value="PH_RIP"/>
    <property type="match status" value="1"/>
</dbReference>
<feature type="region of interest" description="Disordered" evidence="8">
    <location>
        <begin position="557"/>
        <end position="613"/>
    </location>
</feature>
<feature type="coiled-coil region" evidence="7">
    <location>
        <begin position="747"/>
        <end position="781"/>
    </location>
</feature>
<evidence type="ECO:0000256" key="1">
    <source>
        <dbReference type="ARBA" id="ARBA00004245"/>
    </source>
</evidence>
<feature type="coiled-coil region" evidence="7">
    <location>
        <begin position="1676"/>
        <end position="1743"/>
    </location>
</feature>
<dbReference type="GO" id="GO:0051015">
    <property type="term" value="F:actin filament binding"/>
    <property type="evidence" value="ECO:0007669"/>
    <property type="project" value="TreeGrafter"/>
</dbReference>
<dbReference type="EMBL" id="DYDO01000008">
    <property type="protein sequence ID" value="DBA19241.1"/>
    <property type="molecule type" value="Genomic_DNA"/>
</dbReference>
<evidence type="ECO:0000256" key="6">
    <source>
        <dbReference type="ARBA" id="ARBA00023212"/>
    </source>
</evidence>